<proteinExistence type="predicted"/>
<reference evidence="7" key="1">
    <citation type="submission" date="2016-11" db="UniProtKB">
        <authorList>
            <consortium name="WormBaseParasite"/>
        </authorList>
    </citation>
    <scope>IDENTIFICATION</scope>
</reference>
<dbReference type="SUPFAM" id="SSF57716">
    <property type="entry name" value="Glucocorticoid receptor-like (DNA-binding domain)"/>
    <property type="match status" value="2"/>
</dbReference>
<dbReference type="Gene3D" id="2.10.110.10">
    <property type="entry name" value="Cysteine Rich Protein"/>
    <property type="match status" value="2"/>
</dbReference>
<dbReference type="CDD" id="cd08368">
    <property type="entry name" value="LIM"/>
    <property type="match status" value="1"/>
</dbReference>
<dbReference type="WBParaSite" id="L893_g26220.t1">
    <property type="protein sequence ID" value="L893_g26220.t1"/>
    <property type="gene ID" value="L893_g26220"/>
</dbReference>
<dbReference type="GO" id="GO:0030018">
    <property type="term" value="C:Z disc"/>
    <property type="evidence" value="ECO:0007669"/>
    <property type="project" value="TreeGrafter"/>
</dbReference>
<evidence type="ECO:0000313" key="6">
    <source>
        <dbReference type="Proteomes" id="UP000095287"/>
    </source>
</evidence>
<dbReference type="InterPro" id="IPR050604">
    <property type="entry name" value="PDZ-LIM_domain"/>
</dbReference>
<dbReference type="GO" id="GO:0001725">
    <property type="term" value="C:stress fiber"/>
    <property type="evidence" value="ECO:0007669"/>
    <property type="project" value="TreeGrafter"/>
</dbReference>
<dbReference type="GO" id="GO:0031941">
    <property type="term" value="C:filamentous actin"/>
    <property type="evidence" value="ECO:0007669"/>
    <property type="project" value="TreeGrafter"/>
</dbReference>
<dbReference type="PROSITE" id="PS00478">
    <property type="entry name" value="LIM_DOMAIN_1"/>
    <property type="match status" value="2"/>
</dbReference>
<keyword evidence="2 4" id="KW-0862">Zinc</keyword>
<evidence type="ECO:0000259" key="5">
    <source>
        <dbReference type="PROSITE" id="PS50023"/>
    </source>
</evidence>
<dbReference type="GO" id="GO:0046872">
    <property type="term" value="F:metal ion binding"/>
    <property type="evidence" value="ECO:0007669"/>
    <property type="project" value="UniProtKB-KW"/>
</dbReference>
<dbReference type="SMART" id="SM00132">
    <property type="entry name" value="LIM"/>
    <property type="match status" value="2"/>
</dbReference>
<dbReference type="GO" id="GO:0051371">
    <property type="term" value="F:muscle alpha-actinin binding"/>
    <property type="evidence" value="ECO:0007669"/>
    <property type="project" value="TreeGrafter"/>
</dbReference>
<keyword evidence="3 4" id="KW-0440">LIM domain</keyword>
<keyword evidence="1 4" id="KW-0479">Metal-binding</keyword>
<dbReference type="AlphaFoldDB" id="A0A1I7ZHD6"/>
<organism evidence="6 7">
    <name type="scientific">Steinernema glaseri</name>
    <dbReference type="NCBI Taxonomy" id="37863"/>
    <lineage>
        <taxon>Eukaryota</taxon>
        <taxon>Metazoa</taxon>
        <taxon>Ecdysozoa</taxon>
        <taxon>Nematoda</taxon>
        <taxon>Chromadorea</taxon>
        <taxon>Rhabditida</taxon>
        <taxon>Tylenchina</taxon>
        <taxon>Panagrolaimomorpha</taxon>
        <taxon>Strongyloidoidea</taxon>
        <taxon>Steinernematidae</taxon>
        <taxon>Steinernema</taxon>
    </lineage>
</organism>
<dbReference type="Pfam" id="PF00412">
    <property type="entry name" value="LIM"/>
    <property type="match status" value="2"/>
</dbReference>
<feature type="domain" description="LIM zinc-binding" evidence="5">
    <location>
        <begin position="18"/>
        <end position="75"/>
    </location>
</feature>
<dbReference type="FunFam" id="2.10.110.10:FF:000130">
    <property type="entry name" value="Protein CBG03641"/>
    <property type="match status" value="1"/>
</dbReference>
<evidence type="ECO:0000313" key="7">
    <source>
        <dbReference type="WBParaSite" id="L893_g26220.t1"/>
    </source>
</evidence>
<dbReference type="PROSITE" id="PS50023">
    <property type="entry name" value="LIM_DOMAIN_2"/>
    <property type="match status" value="2"/>
</dbReference>
<evidence type="ECO:0000256" key="4">
    <source>
        <dbReference type="PROSITE-ProRule" id="PRU00125"/>
    </source>
</evidence>
<accession>A0A1I7ZHD6</accession>
<dbReference type="InterPro" id="IPR001781">
    <property type="entry name" value="Znf_LIM"/>
</dbReference>
<protein>
    <submittedName>
        <fullName evidence="7">LIM domain protein</fullName>
    </submittedName>
</protein>
<name>A0A1I7ZHD6_9BILA</name>
<keyword evidence="6" id="KW-1185">Reference proteome</keyword>
<dbReference type="GO" id="GO:0030036">
    <property type="term" value="P:actin cytoskeleton organization"/>
    <property type="evidence" value="ECO:0007669"/>
    <property type="project" value="TreeGrafter"/>
</dbReference>
<dbReference type="GO" id="GO:0005912">
    <property type="term" value="C:adherens junction"/>
    <property type="evidence" value="ECO:0007669"/>
    <property type="project" value="TreeGrafter"/>
</dbReference>
<dbReference type="Proteomes" id="UP000095287">
    <property type="component" value="Unplaced"/>
</dbReference>
<dbReference type="PANTHER" id="PTHR24214:SF38">
    <property type="entry name" value="PDZ AND LIM DOMAIN PROTEIN ZASP-RELATED"/>
    <property type="match status" value="1"/>
</dbReference>
<evidence type="ECO:0000256" key="1">
    <source>
        <dbReference type="ARBA" id="ARBA00022723"/>
    </source>
</evidence>
<evidence type="ECO:0000256" key="3">
    <source>
        <dbReference type="ARBA" id="ARBA00023038"/>
    </source>
</evidence>
<dbReference type="GO" id="GO:0061061">
    <property type="term" value="P:muscle structure development"/>
    <property type="evidence" value="ECO:0007669"/>
    <property type="project" value="TreeGrafter"/>
</dbReference>
<evidence type="ECO:0000256" key="2">
    <source>
        <dbReference type="ARBA" id="ARBA00022833"/>
    </source>
</evidence>
<sequence length="153" mass="17771">MSDKAAAAVNPRSGEDRRLCALCNSSLGEEAVIAMERLWHPEHFICNHCKRPIKQTFQVADNRSYCVQCFAAKFNPKCSGCDEVLVDHCLMALDKHWHTRCFTCTLCRRPLANGEYFLVDDKPYDLDCHWAKRLDKRNQMNRENHRNLVVDDQ</sequence>
<dbReference type="GO" id="GO:0003779">
    <property type="term" value="F:actin binding"/>
    <property type="evidence" value="ECO:0007669"/>
    <property type="project" value="TreeGrafter"/>
</dbReference>
<dbReference type="PANTHER" id="PTHR24214">
    <property type="entry name" value="PDZ AND LIM DOMAIN PROTEIN ZASP"/>
    <property type="match status" value="1"/>
</dbReference>
<feature type="domain" description="LIM zinc-binding" evidence="5">
    <location>
        <begin position="76"/>
        <end position="136"/>
    </location>
</feature>